<reference evidence="2 3" key="1">
    <citation type="submission" date="2016-03" db="EMBL/GenBank/DDBJ databases">
        <authorList>
            <person name="Heylen K."/>
            <person name="De Vos P."/>
            <person name="Vekeman B."/>
        </authorList>
    </citation>
    <scope>NUCLEOTIDE SEQUENCE [LARGE SCALE GENOMIC DNA]</scope>
    <source>
        <strain evidence="2 3">R-49807</strain>
    </source>
</reference>
<protein>
    <recommendedName>
        <fullName evidence="4">Replication protein</fullName>
    </recommendedName>
</protein>
<keyword evidence="3" id="KW-1185">Reference proteome</keyword>
<sequence length="364" mass="41887">MAASQSKMDKFLAKRNAESKQRQKDLFDAEKEQAIDLVTMNTIVKEATPMLPVENRKKIKGIGRKLVKAADARLLEAEQLGLFTSLSVSDTNAIPTLLARLPIFVPIPARCQRNMLDKDLAFAFETPFGRGRRFGPPVTIEDEDVLFAMLQLSGRRLIGQGSKLPVPLNDSSWLNDERGNLTVQVMIATVGQINKELGINDSGLNYKATIESIRRLAHVSIELETRKKDLYLGESWDGQTIRLVDIQWRAYEEDGLIFAQFSPLMVKWLREQATFHNWKMRRQISSANGRALYRFLCTQGNYYKKELEYIADVIHWHGDRSRLRPRMEAVLKQLRDQFDWCDFVIHGTGRSEPFVLEFSRRRKN</sequence>
<dbReference type="RefSeq" id="WP_140911891.1">
    <property type="nucleotide sequence ID" value="NZ_LUUL01000093.1"/>
</dbReference>
<name>A0AA91I4F5_9GAMM</name>
<dbReference type="AlphaFoldDB" id="A0AA91I4F5"/>
<feature type="region of interest" description="Disordered" evidence="1">
    <location>
        <begin position="1"/>
        <end position="25"/>
    </location>
</feature>
<comment type="caution">
    <text evidence="2">The sequence shown here is derived from an EMBL/GenBank/DDBJ whole genome shotgun (WGS) entry which is preliminary data.</text>
</comment>
<accession>A0AA91I4F5</accession>
<gene>
    <name evidence="2" type="ORF">A1356_16300</name>
</gene>
<organism evidence="2 3">
    <name type="scientific">Methylomonas koyamae</name>
    <dbReference type="NCBI Taxonomy" id="702114"/>
    <lineage>
        <taxon>Bacteria</taxon>
        <taxon>Pseudomonadati</taxon>
        <taxon>Pseudomonadota</taxon>
        <taxon>Gammaproteobacteria</taxon>
        <taxon>Methylococcales</taxon>
        <taxon>Methylococcaceae</taxon>
        <taxon>Methylomonas</taxon>
    </lineage>
</organism>
<proteinExistence type="predicted"/>
<evidence type="ECO:0000313" key="2">
    <source>
        <dbReference type="EMBL" id="OAI24239.1"/>
    </source>
</evidence>
<feature type="compositionally biased region" description="Basic and acidic residues" evidence="1">
    <location>
        <begin position="7"/>
        <end position="25"/>
    </location>
</feature>
<evidence type="ECO:0000256" key="1">
    <source>
        <dbReference type="SAM" id="MobiDB-lite"/>
    </source>
</evidence>
<evidence type="ECO:0008006" key="4">
    <source>
        <dbReference type="Google" id="ProtNLM"/>
    </source>
</evidence>
<dbReference type="EMBL" id="LUUL01000093">
    <property type="protein sequence ID" value="OAI24239.1"/>
    <property type="molecule type" value="Genomic_DNA"/>
</dbReference>
<dbReference type="Proteomes" id="UP000077734">
    <property type="component" value="Unassembled WGS sequence"/>
</dbReference>
<evidence type="ECO:0000313" key="3">
    <source>
        <dbReference type="Proteomes" id="UP000077734"/>
    </source>
</evidence>